<proteinExistence type="predicted"/>
<feature type="region of interest" description="Disordered" evidence="1">
    <location>
        <begin position="1"/>
        <end position="27"/>
    </location>
</feature>
<name>A0A5N5G5L4_9ROSA</name>
<dbReference type="Proteomes" id="UP000327157">
    <property type="component" value="Chromosome 6"/>
</dbReference>
<reference evidence="2 4" key="1">
    <citation type="submission" date="2019-09" db="EMBL/GenBank/DDBJ databases">
        <authorList>
            <person name="Ou C."/>
        </authorList>
    </citation>
    <scope>NUCLEOTIDE SEQUENCE [LARGE SCALE GENOMIC DNA]</scope>
    <source>
        <strain evidence="2">S2</strain>
        <tissue evidence="2">Leaf</tissue>
    </source>
</reference>
<evidence type="ECO:0000313" key="2">
    <source>
        <dbReference type="EMBL" id="KAB2609061.1"/>
    </source>
</evidence>
<gene>
    <name evidence="2" type="ORF">D8674_012229</name>
    <name evidence="3" type="ORF">D8674_029362</name>
</gene>
<organism evidence="2 4">
    <name type="scientific">Pyrus ussuriensis x Pyrus communis</name>
    <dbReference type="NCBI Taxonomy" id="2448454"/>
    <lineage>
        <taxon>Eukaryota</taxon>
        <taxon>Viridiplantae</taxon>
        <taxon>Streptophyta</taxon>
        <taxon>Embryophyta</taxon>
        <taxon>Tracheophyta</taxon>
        <taxon>Spermatophyta</taxon>
        <taxon>Magnoliopsida</taxon>
        <taxon>eudicotyledons</taxon>
        <taxon>Gunneridae</taxon>
        <taxon>Pentapetalae</taxon>
        <taxon>rosids</taxon>
        <taxon>fabids</taxon>
        <taxon>Rosales</taxon>
        <taxon>Rosaceae</taxon>
        <taxon>Amygdaloideae</taxon>
        <taxon>Maleae</taxon>
        <taxon>Pyrus</taxon>
    </lineage>
</organism>
<evidence type="ECO:0000256" key="1">
    <source>
        <dbReference type="SAM" id="MobiDB-lite"/>
    </source>
</evidence>
<dbReference type="EMBL" id="SMOL01000553">
    <property type="protein sequence ID" value="KAB2609061.1"/>
    <property type="molecule type" value="Genomic_DNA"/>
</dbReference>
<reference evidence="2 4" key="3">
    <citation type="submission" date="2019-11" db="EMBL/GenBank/DDBJ databases">
        <title>A de novo genome assembly of a pear dwarfing rootstock.</title>
        <authorList>
            <person name="Wang F."/>
            <person name="Wang J."/>
            <person name="Li S."/>
            <person name="Zhang Y."/>
            <person name="Fang M."/>
            <person name="Ma L."/>
            <person name="Zhao Y."/>
            <person name="Jiang S."/>
        </authorList>
    </citation>
    <scope>NUCLEOTIDE SEQUENCE [LARGE SCALE GENOMIC DNA]</scope>
    <source>
        <strain evidence="2">S2</strain>
        <tissue evidence="2">Leaf</tissue>
    </source>
</reference>
<dbReference type="AlphaFoldDB" id="A0A5N5G5L4"/>
<sequence>MFEQVEEKNPSCPAMVPKPADDARTVSNKTTAVTDEQAAAFPSLHNAAATADVRQKPKQRQQMRHVFAVINTLQLVMSNGDFTKTQQQTVFPQLPAASWVSKEVFRHLSFSFQRCNGEEAITLHV</sequence>
<dbReference type="EMBL" id="SMOL01000120">
    <property type="protein sequence ID" value="KAB2633115.1"/>
    <property type="molecule type" value="Genomic_DNA"/>
</dbReference>
<evidence type="ECO:0000313" key="4">
    <source>
        <dbReference type="Proteomes" id="UP000327157"/>
    </source>
</evidence>
<comment type="caution">
    <text evidence="2">The sequence shown here is derived from an EMBL/GenBank/DDBJ whole genome shotgun (WGS) entry which is preliminary data.</text>
</comment>
<dbReference type="Proteomes" id="UP000327157">
    <property type="component" value="Chromosome 14"/>
</dbReference>
<reference evidence="4" key="2">
    <citation type="submission" date="2019-10" db="EMBL/GenBank/DDBJ databases">
        <title>A de novo genome assembly of a pear dwarfing rootstock.</title>
        <authorList>
            <person name="Wang F."/>
            <person name="Wang J."/>
            <person name="Li S."/>
            <person name="Zhang Y."/>
            <person name="Fang M."/>
            <person name="Ma L."/>
            <person name="Zhao Y."/>
            <person name="Jiang S."/>
        </authorList>
    </citation>
    <scope>NUCLEOTIDE SEQUENCE [LARGE SCALE GENOMIC DNA]</scope>
    <source>
        <strain evidence="3">S2</strain>
        <tissue evidence="3">Leaf</tissue>
    </source>
</reference>
<protein>
    <submittedName>
        <fullName evidence="2">Outer envelope pore protein 37</fullName>
    </submittedName>
</protein>
<accession>A0A5N5G5L4</accession>
<evidence type="ECO:0000313" key="3">
    <source>
        <dbReference type="EMBL" id="KAB2633115.1"/>
    </source>
</evidence>
<keyword evidence="4" id="KW-1185">Reference proteome</keyword>